<dbReference type="Proteomes" id="UP000070442">
    <property type="component" value="Unassembled WGS sequence"/>
</dbReference>
<comment type="caution">
    <text evidence="7">The sequence shown here is derived from an EMBL/GenBank/DDBJ whole genome shotgun (WGS) entry which is preliminary data.</text>
</comment>
<keyword evidence="3 5" id="KW-0472">Membrane</keyword>
<proteinExistence type="inferred from homology"/>
<dbReference type="CDD" id="cd06577">
    <property type="entry name" value="PASTA_pknB"/>
    <property type="match status" value="1"/>
</dbReference>
<dbReference type="InterPro" id="IPR001460">
    <property type="entry name" value="PCN-bd_Tpept"/>
</dbReference>
<dbReference type="InterPro" id="IPR036138">
    <property type="entry name" value="PBP_dimer_sf"/>
</dbReference>
<dbReference type="GO" id="GO:0005886">
    <property type="term" value="C:plasma membrane"/>
    <property type="evidence" value="ECO:0007669"/>
    <property type="project" value="TreeGrafter"/>
</dbReference>
<evidence type="ECO:0000256" key="2">
    <source>
        <dbReference type="ARBA" id="ARBA00007171"/>
    </source>
</evidence>
<accession>A0A134AFX8</accession>
<dbReference type="PROSITE" id="PS51178">
    <property type="entry name" value="PASTA"/>
    <property type="match status" value="2"/>
</dbReference>
<evidence type="ECO:0000313" key="8">
    <source>
        <dbReference type="Proteomes" id="UP000070442"/>
    </source>
</evidence>
<feature type="domain" description="PASTA" evidence="6">
    <location>
        <begin position="602"/>
        <end position="666"/>
    </location>
</feature>
<dbReference type="Gene3D" id="3.30.10.20">
    <property type="match status" value="2"/>
</dbReference>
<dbReference type="Gene3D" id="3.90.1310.10">
    <property type="entry name" value="Penicillin-binding protein 2a (Domain 2)"/>
    <property type="match status" value="1"/>
</dbReference>
<dbReference type="Gene3D" id="3.30.450.330">
    <property type="match status" value="1"/>
</dbReference>
<feature type="domain" description="PASTA" evidence="6">
    <location>
        <begin position="668"/>
        <end position="727"/>
    </location>
</feature>
<dbReference type="Pfam" id="PF03717">
    <property type="entry name" value="PBP_dimer"/>
    <property type="match status" value="1"/>
</dbReference>
<protein>
    <submittedName>
        <fullName evidence="7">Penicillin-binding protein, transpeptidase domain protein</fullName>
    </submittedName>
</protein>
<dbReference type="Pfam" id="PF03793">
    <property type="entry name" value="PASTA"/>
    <property type="match status" value="2"/>
</dbReference>
<dbReference type="PANTHER" id="PTHR30627">
    <property type="entry name" value="PEPTIDOGLYCAN D,D-TRANSPEPTIDASE"/>
    <property type="match status" value="1"/>
</dbReference>
<evidence type="ECO:0000256" key="5">
    <source>
        <dbReference type="SAM" id="Phobius"/>
    </source>
</evidence>
<dbReference type="AlphaFoldDB" id="A0A134AFX8"/>
<dbReference type="SUPFAM" id="SSF54184">
    <property type="entry name" value="Penicillin-binding protein 2x (pbp-2x), c-terminal domain"/>
    <property type="match status" value="1"/>
</dbReference>
<dbReference type="GO" id="GO:0008658">
    <property type="term" value="F:penicillin binding"/>
    <property type="evidence" value="ECO:0007669"/>
    <property type="project" value="InterPro"/>
</dbReference>
<dbReference type="InterPro" id="IPR050515">
    <property type="entry name" value="Beta-lactam/transpept"/>
</dbReference>
<dbReference type="SUPFAM" id="SSF56601">
    <property type="entry name" value="beta-lactamase/transpeptidase-like"/>
    <property type="match status" value="1"/>
</dbReference>
<dbReference type="InterPro" id="IPR005543">
    <property type="entry name" value="PASTA_dom"/>
</dbReference>
<dbReference type="InterPro" id="IPR005311">
    <property type="entry name" value="PBP_dimer"/>
</dbReference>
<dbReference type="CDD" id="cd06575">
    <property type="entry name" value="PASTA_Pbp2x-like_2"/>
    <property type="match status" value="1"/>
</dbReference>
<keyword evidence="8" id="KW-1185">Reference proteome</keyword>
<evidence type="ECO:0000259" key="6">
    <source>
        <dbReference type="PROSITE" id="PS51178"/>
    </source>
</evidence>
<feature type="compositionally biased region" description="Basic and acidic residues" evidence="4">
    <location>
        <begin position="713"/>
        <end position="750"/>
    </location>
</feature>
<evidence type="ECO:0000256" key="4">
    <source>
        <dbReference type="SAM" id="MobiDB-lite"/>
    </source>
</evidence>
<dbReference type="GO" id="GO:0071555">
    <property type="term" value="P:cell wall organization"/>
    <property type="evidence" value="ECO:0007669"/>
    <property type="project" value="TreeGrafter"/>
</dbReference>
<name>A0A134AFX8_9FIRM</name>
<dbReference type="InterPro" id="IPR012338">
    <property type="entry name" value="Beta-lactam/transpept-like"/>
</dbReference>
<dbReference type="Pfam" id="PF00905">
    <property type="entry name" value="Transpeptidase"/>
    <property type="match status" value="1"/>
</dbReference>
<feature type="transmembrane region" description="Helical" evidence="5">
    <location>
        <begin position="29"/>
        <end position="48"/>
    </location>
</feature>
<dbReference type="SMART" id="SM00740">
    <property type="entry name" value="PASTA"/>
    <property type="match status" value="2"/>
</dbReference>
<dbReference type="EMBL" id="LSDG01000027">
    <property type="protein sequence ID" value="KXB66623.1"/>
    <property type="molecule type" value="Genomic_DNA"/>
</dbReference>
<dbReference type="PATRIC" id="fig|755172.3.peg.964"/>
<feature type="region of interest" description="Disordered" evidence="4">
    <location>
        <begin position="708"/>
        <end position="776"/>
    </location>
</feature>
<sequence>MNQNNRVRKRKNKRRSFGTYLRNMDQKVAFLYSILFLLFFILFIRVGYLQTFESDDLTREALAMDSAQNKKMARGLIVDSNGKELVYNISKSDIYVDIDTLEKGKNSAKNKEQLISLAEKALNMTREDAEKRLEKKGHVLLKGDVDRSSAMRVRDTDIPGVVVEDFEARSYPYNDLASLVIGFTNKDGEGRYGLERYYNDVLSGKTTVLPSQEDPSSIVEGGGNLKLTMSEPLQRKTEEILDNFREKNHAKRITAIVQETQTGAIAAMASTDDYNLNYPYRPATKAQAAVWKNLSREQKSEMWFDNWRNFSVSDTYEPGSTFKTITAAAAIEENTTNPKKHYYCTGYVRDIPGITITCTSLPNPHGDITMEKAYAESCNVSFVNIARELKKEGMLKYIHAFGFGEKTGIDLPAEQDGMIPESVEDIGEARLATMSYGHGIAVTPIQMVTAISAVANGGYLLEPYVVDEITDAAGNLVEKHGIVVRRQVVSESTSSTMRNLMVQVVEKGTGKYGAVDRYLIGGKTGTAGKVSETGGYEKDKYISSFVAVGPMDDPKYTVLVIVEEPEGDYFGATVAAPIASEIMGTALRSADVPYSAGMKEKQAKKVIVPNVENMLLEDAGKALTDVGLKFNMASENVGAFGIVEKQAPKAGTEVDEDTIVDLKVDPNDANRKSVPNFLGKSKGEVEALLENSNIDYIMEGEGTVVSQEPLAGEELKKGTKVHLRLEEKPSSDNKNEGKGDSDNKKEKRQISTESKTTNSTKSRRTQDTRNKKKRSH</sequence>
<dbReference type="Gene3D" id="3.40.710.10">
    <property type="entry name" value="DD-peptidase/beta-lactamase superfamily"/>
    <property type="match status" value="1"/>
</dbReference>
<dbReference type="STRING" id="755172.HMPREF1863_01005"/>
<feature type="compositionally biased region" description="Low complexity" evidence="4">
    <location>
        <begin position="751"/>
        <end position="760"/>
    </location>
</feature>
<evidence type="ECO:0000256" key="1">
    <source>
        <dbReference type="ARBA" id="ARBA00004370"/>
    </source>
</evidence>
<reference evidence="8" key="1">
    <citation type="submission" date="2016-01" db="EMBL/GenBank/DDBJ databases">
        <authorList>
            <person name="Mitreva M."/>
            <person name="Pepin K.H."/>
            <person name="Mihindukulasuriya K.A."/>
            <person name="Fulton R."/>
            <person name="Fronick C."/>
            <person name="O'Laughlin M."/>
            <person name="Miner T."/>
            <person name="Herter B."/>
            <person name="Rosa B.A."/>
            <person name="Cordes M."/>
            <person name="Tomlinson C."/>
            <person name="Wollam A."/>
            <person name="Palsikar V.B."/>
            <person name="Mardis E.R."/>
            <person name="Wilson R.K."/>
        </authorList>
    </citation>
    <scope>NUCLEOTIDE SEQUENCE [LARGE SCALE GENOMIC DNA]</scope>
    <source>
        <strain evidence="8">DNF00729</strain>
    </source>
</reference>
<dbReference type="SUPFAM" id="SSF56519">
    <property type="entry name" value="Penicillin binding protein dimerisation domain"/>
    <property type="match status" value="1"/>
</dbReference>
<dbReference type="PANTHER" id="PTHR30627:SF1">
    <property type="entry name" value="PEPTIDOGLYCAN D,D-TRANSPEPTIDASE FTSI"/>
    <property type="match status" value="1"/>
</dbReference>
<keyword evidence="5" id="KW-0812">Transmembrane</keyword>
<organism evidence="7 8">
    <name type="scientific">Aedoeadaptatus coxii</name>
    <dbReference type="NCBI Taxonomy" id="755172"/>
    <lineage>
        <taxon>Bacteria</taxon>
        <taxon>Bacillati</taxon>
        <taxon>Bacillota</taxon>
        <taxon>Tissierellia</taxon>
        <taxon>Tissierellales</taxon>
        <taxon>Peptoniphilaceae</taxon>
        <taxon>Aedoeadaptatus</taxon>
    </lineage>
</organism>
<evidence type="ECO:0000313" key="7">
    <source>
        <dbReference type="EMBL" id="KXB66623.1"/>
    </source>
</evidence>
<keyword evidence="5" id="KW-1133">Transmembrane helix</keyword>
<gene>
    <name evidence="7" type="ORF">HMPREF1863_01005</name>
</gene>
<evidence type="ECO:0000256" key="3">
    <source>
        <dbReference type="ARBA" id="ARBA00023136"/>
    </source>
</evidence>
<comment type="subcellular location">
    <subcellularLocation>
        <location evidence="1">Membrane</location>
    </subcellularLocation>
</comment>
<comment type="similarity">
    <text evidence="2">Belongs to the transpeptidase family.</text>
</comment>